<feature type="signal peptide" evidence="2">
    <location>
        <begin position="1"/>
        <end position="21"/>
    </location>
</feature>
<evidence type="ECO:0000313" key="4">
    <source>
        <dbReference type="Proteomes" id="UP000295367"/>
    </source>
</evidence>
<proteinExistence type="predicted"/>
<accession>A0A4R3XSD4</accession>
<reference evidence="3 4" key="1">
    <citation type="submission" date="2019-03" db="EMBL/GenBank/DDBJ databases">
        <title>Genomic Encyclopedia of Type Strains, Phase IV (KMG-IV): sequencing the most valuable type-strain genomes for metagenomic binning, comparative biology and taxonomic classification.</title>
        <authorList>
            <person name="Goeker M."/>
        </authorList>
    </citation>
    <scope>NUCLEOTIDE SEQUENCE [LARGE SCALE GENOMIC DNA]</scope>
    <source>
        <strain evidence="3 4">DSM 100309</strain>
    </source>
</reference>
<keyword evidence="1" id="KW-0812">Transmembrane</keyword>
<evidence type="ECO:0000313" key="3">
    <source>
        <dbReference type="EMBL" id="TCV80121.1"/>
    </source>
</evidence>
<organism evidence="3 4">
    <name type="scientific">Sulfurirhabdus autotrophica</name>
    <dbReference type="NCBI Taxonomy" id="1706046"/>
    <lineage>
        <taxon>Bacteria</taxon>
        <taxon>Pseudomonadati</taxon>
        <taxon>Pseudomonadota</taxon>
        <taxon>Betaproteobacteria</taxon>
        <taxon>Nitrosomonadales</taxon>
        <taxon>Sulfuricellaceae</taxon>
        <taxon>Sulfurirhabdus</taxon>
    </lineage>
</organism>
<evidence type="ECO:0000256" key="2">
    <source>
        <dbReference type="SAM" id="SignalP"/>
    </source>
</evidence>
<dbReference type="AlphaFoldDB" id="A0A4R3XSD4"/>
<dbReference type="EMBL" id="SMCO01000030">
    <property type="protein sequence ID" value="TCV80121.1"/>
    <property type="molecule type" value="Genomic_DNA"/>
</dbReference>
<keyword evidence="4" id="KW-1185">Reference proteome</keyword>
<dbReference type="InterPro" id="IPR022472">
    <property type="entry name" value="VPLPA-CTERM"/>
</dbReference>
<sequence>MKMITKLIASIGLIFALNAQAASVSYYLDNSNVTTQFPNGNNYLEVTIADGASGNIDFTVKMLLPLLSGGVIDSFGFNTTKAIFNSNISAPTSWTYATNKNQDGFGKFTSTLSATQNSATGLLAFSIIGITGDTVYDYVHPSTGAAGSSAGVNLDFAAHVIRLSTEDSQVTSSWFAGSTNASLPPSAVPVPAAAWLLGSGLIGLIGVSRRKAS</sequence>
<feature type="chain" id="PRO_5020851221" evidence="2">
    <location>
        <begin position="22"/>
        <end position="213"/>
    </location>
</feature>
<protein>
    <submittedName>
        <fullName evidence="3">Putative secreted protein</fullName>
    </submittedName>
</protein>
<name>A0A4R3XSD4_9PROT</name>
<keyword evidence="2" id="KW-0732">Signal</keyword>
<dbReference type="NCBIfam" id="TIGR03370">
    <property type="entry name" value="VPLPA-CTERM"/>
    <property type="match status" value="1"/>
</dbReference>
<evidence type="ECO:0000256" key="1">
    <source>
        <dbReference type="SAM" id="Phobius"/>
    </source>
</evidence>
<dbReference type="Proteomes" id="UP000295367">
    <property type="component" value="Unassembled WGS sequence"/>
</dbReference>
<comment type="caution">
    <text evidence="3">The sequence shown here is derived from an EMBL/GenBank/DDBJ whole genome shotgun (WGS) entry which is preliminary data.</text>
</comment>
<dbReference type="RefSeq" id="WP_124946513.1">
    <property type="nucleotide sequence ID" value="NZ_BHVT01000036.1"/>
</dbReference>
<gene>
    <name evidence="3" type="ORF">EDC63_13034</name>
</gene>
<keyword evidence="1" id="KW-1133">Transmembrane helix</keyword>
<feature type="transmembrane region" description="Helical" evidence="1">
    <location>
        <begin position="188"/>
        <end position="207"/>
    </location>
</feature>
<keyword evidence="1" id="KW-0472">Membrane</keyword>